<dbReference type="Proteomes" id="UP001175001">
    <property type="component" value="Unassembled WGS sequence"/>
</dbReference>
<protein>
    <submittedName>
        <fullName evidence="2">UPF0643 protein PB2B2.08</fullName>
    </submittedName>
</protein>
<reference evidence="2" key="1">
    <citation type="submission" date="2023-06" db="EMBL/GenBank/DDBJ databases">
        <title>Multi-omics analyses reveal the molecular pathogenesis toolkit of Lasiodiplodia hormozganensis, a cross-kingdom pathogen.</title>
        <authorList>
            <person name="Felix C."/>
            <person name="Meneses R."/>
            <person name="Goncalves M.F.M."/>
            <person name="Tilleman L."/>
            <person name="Duarte A.S."/>
            <person name="Jorrin-Novo J.V."/>
            <person name="Van De Peer Y."/>
            <person name="Deforce D."/>
            <person name="Van Nieuwerburgh F."/>
            <person name="Esteves A.C."/>
            <person name="Alves A."/>
        </authorList>
    </citation>
    <scope>NUCLEOTIDE SEQUENCE</scope>
    <source>
        <strain evidence="2">CBS 339.90</strain>
    </source>
</reference>
<evidence type="ECO:0000313" key="2">
    <source>
        <dbReference type="EMBL" id="KAK0638151.1"/>
    </source>
</evidence>
<sequence>MSAAAVAERRPSVLLSEPEQAPSPQTQPAQPPLVIVDRLALTHALNNPSIPASDITPGHILSSPYPAPAHTLDLARVPAPSALFAQALQHLTPVSDAYATLPYESAFDFAALFAELRRLVDEKKGEKCEGFTWPRTSFYVVAFRSVLKDGIDSERLGLLDQKSHEEAVASGGLLKYWFGVPDGERRNLATCFWHSREDAAAGGKGPWHKKARGAAITMYESIRFETRRLTVEEGVTGWTWEDWKDN</sequence>
<evidence type="ECO:0000313" key="3">
    <source>
        <dbReference type="Proteomes" id="UP001175001"/>
    </source>
</evidence>
<dbReference type="PANTHER" id="PTHR36986">
    <property type="entry name" value="UPF0643 PROTEIN PB2B2.08"/>
    <property type="match status" value="1"/>
</dbReference>
<dbReference type="AlphaFoldDB" id="A0AA40CGN6"/>
<keyword evidence="3" id="KW-1185">Reference proteome</keyword>
<comment type="caution">
    <text evidence="2">The sequence shown here is derived from an EMBL/GenBank/DDBJ whole genome shotgun (WGS) entry which is preliminary data.</text>
</comment>
<organism evidence="2 3">
    <name type="scientific">Lasiodiplodia hormozganensis</name>
    <dbReference type="NCBI Taxonomy" id="869390"/>
    <lineage>
        <taxon>Eukaryota</taxon>
        <taxon>Fungi</taxon>
        <taxon>Dikarya</taxon>
        <taxon>Ascomycota</taxon>
        <taxon>Pezizomycotina</taxon>
        <taxon>Dothideomycetes</taxon>
        <taxon>Dothideomycetes incertae sedis</taxon>
        <taxon>Botryosphaeriales</taxon>
        <taxon>Botryosphaeriaceae</taxon>
        <taxon>Lasiodiplodia</taxon>
    </lineage>
</organism>
<dbReference type="PANTHER" id="PTHR36986:SF1">
    <property type="entry name" value="UPF0643 PROTEIN PB2B2.08"/>
    <property type="match status" value="1"/>
</dbReference>
<proteinExistence type="predicted"/>
<feature type="compositionally biased region" description="Low complexity" evidence="1">
    <location>
        <begin position="16"/>
        <end position="28"/>
    </location>
</feature>
<name>A0AA40CGN6_9PEZI</name>
<evidence type="ECO:0000256" key="1">
    <source>
        <dbReference type="SAM" id="MobiDB-lite"/>
    </source>
</evidence>
<feature type="region of interest" description="Disordered" evidence="1">
    <location>
        <begin position="1"/>
        <end position="32"/>
    </location>
</feature>
<dbReference type="EMBL" id="JAUJDW010000101">
    <property type="protein sequence ID" value="KAK0638151.1"/>
    <property type="molecule type" value="Genomic_DNA"/>
</dbReference>
<gene>
    <name evidence="2" type="ORF">DIS24_g10126</name>
</gene>
<accession>A0AA40CGN6</accession>